<keyword evidence="1" id="KW-0812">Transmembrane</keyword>
<dbReference type="PROSITE" id="PS51257">
    <property type="entry name" value="PROKAR_LIPOPROTEIN"/>
    <property type="match status" value="1"/>
</dbReference>
<evidence type="ECO:0000256" key="1">
    <source>
        <dbReference type="SAM" id="Phobius"/>
    </source>
</evidence>
<evidence type="ECO:0000313" key="2">
    <source>
        <dbReference type="EMBL" id="GAJ06330.1"/>
    </source>
</evidence>
<sequence length="116" mass="12838">MKNNKSKFKKGAIKYCFLFIIFTLIFAGCDNPIIPPTSEPNGSTTYDITVISGNVTVFGEVYVNGIATGKNLQGNDSVQIQNVPDGAAITLVDELEYTSHTEFFHYPETAVTFNWF</sequence>
<gene>
    <name evidence="2" type="ORF">S12H4_43231</name>
</gene>
<dbReference type="EMBL" id="BARW01026519">
    <property type="protein sequence ID" value="GAJ06330.1"/>
    <property type="molecule type" value="Genomic_DNA"/>
</dbReference>
<keyword evidence="1" id="KW-0472">Membrane</keyword>
<evidence type="ECO:0008006" key="3">
    <source>
        <dbReference type="Google" id="ProtNLM"/>
    </source>
</evidence>
<reference evidence="2" key="1">
    <citation type="journal article" date="2014" name="Front. Microbiol.">
        <title>High frequency of phylogenetically diverse reductive dehalogenase-homologous genes in deep subseafloor sedimentary metagenomes.</title>
        <authorList>
            <person name="Kawai M."/>
            <person name="Futagami T."/>
            <person name="Toyoda A."/>
            <person name="Takaki Y."/>
            <person name="Nishi S."/>
            <person name="Hori S."/>
            <person name="Arai W."/>
            <person name="Tsubouchi T."/>
            <person name="Morono Y."/>
            <person name="Uchiyama I."/>
            <person name="Ito T."/>
            <person name="Fujiyama A."/>
            <person name="Inagaki F."/>
            <person name="Takami H."/>
        </authorList>
    </citation>
    <scope>NUCLEOTIDE SEQUENCE</scope>
    <source>
        <strain evidence="2">Expedition CK06-06</strain>
    </source>
</reference>
<organism evidence="2">
    <name type="scientific">marine sediment metagenome</name>
    <dbReference type="NCBI Taxonomy" id="412755"/>
    <lineage>
        <taxon>unclassified sequences</taxon>
        <taxon>metagenomes</taxon>
        <taxon>ecological metagenomes</taxon>
    </lineage>
</organism>
<accession>X1VGN6</accession>
<protein>
    <recommendedName>
        <fullName evidence="3">PEGA domain-containing protein</fullName>
    </recommendedName>
</protein>
<comment type="caution">
    <text evidence="2">The sequence shown here is derived from an EMBL/GenBank/DDBJ whole genome shotgun (WGS) entry which is preliminary data.</text>
</comment>
<name>X1VGN6_9ZZZZ</name>
<dbReference type="AlphaFoldDB" id="X1VGN6"/>
<proteinExistence type="predicted"/>
<feature type="transmembrane region" description="Helical" evidence="1">
    <location>
        <begin position="12"/>
        <end position="28"/>
    </location>
</feature>
<keyword evidence="1" id="KW-1133">Transmembrane helix</keyword>